<dbReference type="EMBL" id="CAJNNW010025693">
    <property type="protein sequence ID" value="CAE8678493.1"/>
    <property type="molecule type" value="Genomic_DNA"/>
</dbReference>
<dbReference type="AlphaFoldDB" id="A0A813JBX3"/>
<dbReference type="SUPFAM" id="SSF53335">
    <property type="entry name" value="S-adenosyl-L-methionine-dependent methyltransferases"/>
    <property type="match status" value="1"/>
</dbReference>
<dbReference type="InterPro" id="IPR029063">
    <property type="entry name" value="SAM-dependent_MTases_sf"/>
</dbReference>
<organism evidence="2 3">
    <name type="scientific">Polarella glacialis</name>
    <name type="common">Dinoflagellate</name>
    <dbReference type="NCBI Taxonomy" id="89957"/>
    <lineage>
        <taxon>Eukaryota</taxon>
        <taxon>Sar</taxon>
        <taxon>Alveolata</taxon>
        <taxon>Dinophyceae</taxon>
        <taxon>Suessiales</taxon>
        <taxon>Suessiaceae</taxon>
        <taxon>Polarella</taxon>
    </lineage>
</organism>
<dbReference type="PANTHER" id="PTHR14614:SF130">
    <property type="entry name" value="PROTEIN-LYSINE N-METHYLTRANSFERASE EEF2KMT"/>
    <property type="match status" value="1"/>
</dbReference>
<evidence type="ECO:0000313" key="1">
    <source>
        <dbReference type="EMBL" id="CAE8613105.1"/>
    </source>
</evidence>
<protein>
    <recommendedName>
        <fullName evidence="5">Calmodulin-lysine N-methyltransferase</fullName>
    </recommendedName>
</protein>
<sequence>MEVDEGRLNSRGILVRLPGRHDDAPGPELRLVEGRPADFAGSDSGCLLWSSAVPLANVLWARRHELCIPGTAAVELGCGCGLASLTAAAAGLQVLATDKDAAVLQAVTAVNVAANADQLAAPVRLACLRWGEMSSMEAVIATLGRAPSMLLASDVLYEPEAFDALEATIRGFAAAAAACGSCFWVVLSWQDRSPVTESAFLARFKDVLPVLSMLHEEEVPDPFSDSGFSSVRVCQLASV</sequence>
<gene>
    <name evidence="1" type="ORF">PGLA1383_LOCUS30886</name>
    <name evidence="2" type="ORF">PGLA2088_LOCUS20831</name>
</gene>
<dbReference type="EMBL" id="CAJNNV010025203">
    <property type="protein sequence ID" value="CAE8613105.1"/>
    <property type="molecule type" value="Genomic_DNA"/>
</dbReference>
<name>A0A813JBX3_POLGL</name>
<accession>A0A813JBX3</accession>
<dbReference type="Proteomes" id="UP000654075">
    <property type="component" value="Unassembled WGS sequence"/>
</dbReference>
<reference evidence="2" key="1">
    <citation type="submission" date="2021-02" db="EMBL/GenBank/DDBJ databases">
        <authorList>
            <person name="Dougan E. K."/>
            <person name="Rhodes N."/>
            <person name="Thang M."/>
            <person name="Chan C."/>
        </authorList>
    </citation>
    <scope>NUCLEOTIDE SEQUENCE</scope>
</reference>
<proteinExistence type="predicted"/>
<evidence type="ECO:0000313" key="3">
    <source>
        <dbReference type="Proteomes" id="UP000626109"/>
    </source>
</evidence>
<dbReference type="InterPro" id="IPR019410">
    <property type="entry name" value="Methyltransf_16"/>
</dbReference>
<dbReference type="PANTHER" id="PTHR14614">
    <property type="entry name" value="HEPATOCELLULAR CARCINOMA-ASSOCIATED ANTIGEN"/>
    <property type="match status" value="1"/>
</dbReference>
<evidence type="ECO:0000313" key="2">
    <source>
        <dbReference type="EMBL" id="CAE8678493.1"/>
    </source>
</evidence>
<keyword evidence="4" id="KW-1185">Reference proteome</keyword>
<dbReference type="Proteomes" id="UP000626109">
    <property type="component" value="Unassembled WGS sequence"/>
</dbReference>
<comment type="caution">
    <text evidence="2">The sequence shown here is derived from an EMBL/GenBank/DDBJ whole genome shotgun (WGS) entry which is preliminary data.</text>
</comment>
<evidence type="ECO:0008006" key="5">
    <source>
        <dbReference type="Google" id="ProtNLM"/>
    </source>
</evidence>
<dbReference type="Gene3D" id="3.40.50.150">
    <property type="entry name" value="Vaccinia Virus protein VP39"/>
    <property type="match status" value="1"/>
</dbReference>
<dbReference type="Pfam" id="PF10294">
    <property type="entry name" value="Methyltransf_16"/>
    <property type="match status" value="1"/>
</dbReference>
<evidence type="ECO:0000313" key="4">
    <source>
        <dbReference type="Proteomes" id="UP000654075"/>
    </source>
</evidence>